<dbReference type="EMBL" id="JRGF01000002">
    <property type="protein sequence ID" value="KHE42879.1"/>
    <property type="molecule type" value="Genomic_DNA"/>
</dbReference>
<evidence type="ECO:0008006" key="6">
    <source>
        <dbReference type="Google" id="ProtNLM"/>
    </source>
</evidence>
<name>A0ABR4YKV0_9BACT</name>
<gene>
    <name evidence="4" type="ORF">LG35_02485</name>
</gene>
<accession>A0ABR4YKV0</accession>
<sequence length="796" mass="89243">MALSAQEPADDEPYYDPFEDDFREITVDTALFYSPLGDGSTFFAQMSRYGFGFTSYRSRGLDERFARASLAGLELSSGLGRYPDYHLYTALGALAPQESRIYGASVAGTYSPLYTDFYDIRASLAMQGVSATYTFSQRRYRNGMRLRAAGEAGRGWYYAVSARGRWGEDAFVKGVFTDSFMASASVEKRFRSGASLSLFLMAAPQERGMKGWTEREAYVLTGNNLYNPYWGPFQGKVRNSRVRRDFAPLAAVNFGISDRNGVYYSVSVGCRYGYRGRSGLSWSDASSPAPDYHGNLPGHRTEPHVIAALEEAWRSGDERVTQVDWTGLYDANLFSSGGAALYLADRRMERVEGWQAAFSATAPERDGFRCDYGFRLRRDRSNFYREAADLLGAVFAYNRDPFTGVESDVRKPGRRVGPGDRYDYDYDILRREAVLFGAGHYRYGRFGLSFGAELSFADLCRVGHYEKATLPGSRSYGSSAVCGFTPYNVYVSARYGFTARHRLRAEVFAGEYMPCYEDIFLSPDYSNALAGGIRSERVAGVQAEYRVPLAWFAVAELAGYLVHTHGAMQVDRYYDDLYSAYCDMVMSGITRLDWGVEAGVRIELAERLVLLTVLSVGNNIYRGEPEVAVYEDASGRLLLGGDRARLDGFVHSATPQTTAAAALNYSTASQWGFTLEGMYAGRRYVTVNPLRRTDRFLYLASSPEERQACFRQERLPDAWVLNVGVTKGFTLFGVRVFASLSVDNLLDRRDIVYGGYEQMRFDEYTAADGRNAYRPFPARYSYAYPRTFLASLTVSF</sequence>
<evidence type="ECO:0000256" key="1">
    <source>
        <dbReference type="ARBA" id="ARBA00004442"/>
    </source>
</evidence>
<reference evidence="4 5" key="1">
    <citation type="submission" date="2014-09" db="EMBL/GenBank/DDBJ databases">
        <title>Alistipes sp. 627, sp. nov., a novel member of the family Rikenellaceae isolated from human faeces.</title>
        <authorList>
            <person name="Shkoporov A.N."/>
            <person name="Chaplin A.V."/>
            <person name="Motuzova O.V."/>
            <person name="Kafarskaia L.I."/>
            <person name="Khokhlova E.V."/>
            <person name="Efimov B.A."/>
        </authorList>
    </citation>
    <scope>NUCLEOTIDE SEQUENCE [LARGE SCALE GENOMIC DNA]</scope>
    <source>
        <strain evidence="4 5">627</strain>
    </source>
</reference>
<comment type="caution">
    <text evidence="4">The sequence shown here is derived from an EMBL/GenBank/DDBJ whole genome shotgun (WGS) entry which is preliminary data.</text>
</comment>
<evidence type="ECO:0000256" key="2">
    <source>
        <dbReference type="ARBA" id="ARBA00023136"/>
    </source>
</evidence>
<dbReference type="SUPFAM" id="SSF56935">
    <property type="entry name" value="Porins"/>
    <property type="match status" value="1"/>
</dbReference>
<protein>
    <recommendedName>
        <fullName evidence="6">TonB-dependent receptor</fullName>
    </recommendedName>
</protein>
<keyword evidence="3" id="KW-0998">Cell outer membrane</keyword>
<dbReference type="RefSeq" id="WP_035471829.1">
    <property type="nucleotide sequence ID" value="NZ_JRGF01000002.1"/>
</dbReference>
<evidence type="ECO:0000256" key="3">
    <source>
        <dbReference type="ARBA" id="ARBA00023237"/>
    </source>
</evidence>
<dbReference type="InterPro" id="IPR036942">
    <property type="entry name" value="Beta-barrel_TonB_sf"/>
</dbReference>
<proteinExistence type="predicted"/>
<evidence type="ECO:0000313" key="5">
    <source>
        <dbReference type="Proteomes" id="UP000030889"/>
    </source>
</evidence>
<dbReference type="Gene3D" id="2.40.170.20">
    <property type="entry name" value="TonB-dependent receptor, beta-barrel domain"/>
    <property type="match status" value="1"/>
</dbReference>
<keyword evidence="2" id="KW-0472">Membrane</keyword>
<keyword evidence="5" id="KW-1185">Reference proteome</keyword>
<dbReference type="Proteomes" id="UP000030889">
    <property type="component" value="Unassembled WGS sequence"/>
</dbReference>
<evidence type="ECO:0000313" key="4">
    <source>
        <dbReference type="EMBL" id="KHE42879.1"/>
    </source>
</evidence>
<organism evidence="4 5">
    <name type="scientific">Alistipes inops</name>
    <dbReference type="NCBI Taxonomy" id="1501391"/>
    <lineage>
        <taxon>Bacteria</taxon>
        <taxon>Pseudomonadati</taxon>
        <taxon>Bacteroidota</taxon>
        <taxon>Bacteroidia</taxon>
        <taxon>Bacteroidales</taxon>
        <taxon>Rikenellaceae</taxon>
        <taxon>Alistipes</taxon>
    </lineage>
</organism>
<comment type="subcellular location">
    <subcellularLocation>
        <location evidence="1">Cell outer membrane</location>
    </subcellularLocation>
</comment>